<keyword evidence="1" id="KW-0812">Transmembrane</keyword>
<dbReference type="EMBL" id="CP036275">
    <property type="protein sequence ID" value="QDU36803.1"/>
    <property type="molecule type" value="Genomic_DNA"/>
</dbReference>
<sequence length="322" mass="35131">MKSNQVRRFRRGFTLIELLVVIAIIAILIALLLPAVQQAREAARRSTCKNNLKQFGLAMHNYHDTHGVFPIGVVGRPGSSWQCSLMSNGEALPNNDYRSWGWGTYILPFVDQAPLFNILQPDGCRMPNSDALFNGEMLLRQSLPVYTCPSDTGPATNPFFQSYSKSNYVVSEQFGAVNTSVRMRDVEDGTSNTLLIAERRLKRDPAGQRFGGAMIWGRANTSDASNKFRVNFPINTPTATTSNSGFSGDSGCTRHQASSTHEGGAHFLMADGAVRFISENIAHNPAAGSTSTCIGMNINLAGTGFVYQNLFFMADGNPVGEF</sequence>
<protein>
    <submittedName>
        <fullName evidence="3">Type II secretion system protein G</fullName>
    </submittedName>
</protein>
<dbReference type="Proteomes" id="UP000320496">
    <property type="component" value="Chromosome"/>
</dbReference>
<dbReference type="InterPro" id="IPR027558">
    <property type="entry name" value="Pre_pil_HX9DG_C"/>
</dbReference>
<dbReference type="Pfam" id="PF07596">
    <property type="entry name" value="SBP_bac_10"/>
    <property type="match status" value="1"/>
</dbReference>
<dbReference type="SUPFAM" id="SSF54523">
    <property type="entry name" value="Pili subunits"/>
    <property type="match status" value="1"/>
</dbReference>
<dbReference type="RefSeq" id="WP_145367430.1">
    <property type="nucleotide sequence ID" value="NZ_CP036275.1"/>
</dbReference>
<dbReference type="InterPro" id="IPR045584">
    <property type="entry name" value="Pilin-like"/>
</dbReference>
<dbReference type="Gene3D" id="3.30.700.10">
    <property type="entry name" value="Glycoprotein, Type 4 Pilin"/>
    <property type="match status" value="1"/>
</dbReference>
<dbReference type="PROSITE" id="PS00409">
    <property type="entry name" value="PROKAR_NTER_METHYL"/>
    <property type="match status" value="1"/>
</dbReference>
<evidence type="ECO:0000313" key="3">
    <source>
        <dbReference type="EMBL" id="QDU36803.1"/>
    </source>
</evidence>
<dbReference type="OrthoDB" id="263714at2"/>
<dbReference type="AlphaFoldDB" id="A0A517Z2W6"/>
<keyword evidence="1" id="KW-1133">Transmembrane helix</keyword>
<reference evidence="3 4" key="1">
    <citation type="submission" date="2019-02" db="EMBL/GenBank/DDBJ databases">
        <title>Deep-cultivation of Planctomycetes and their phenomic and genomic characterization uncovers novel biology.</title>
        <authorList>
            <person name="Wiegand S."/>
            <person name="Jogler M."/>
            <person name="Boedeker C."/>
            <person name="Pinto D."/>
            <person name="Vollmers J."/>
            <person name="Rivas-Marin E."/>
            <person name="Kohn T."/>
            <person name="Peeters S.H."/>
            <person name="Heuer A."/>
            <person name="Rast P."/>
            <person name="Oberbeckmann S."/>
            <person name="Bunk B."/>
            <person name="Jeske O."/>
            <person name="Meyerdierks A."/>
            <person name="Storesund J.E."/>
            <person name="Kallscheuer N."/>
            <person name="Luecker S."/>
            <person name="Lage O.M."/>
            <person name="Pohl T."/>
            <person name="Merkel B.J."/>
            <person name="Hornburger P."/>
            <person name="Mueller R.-W."/>
            <person name="Bruemmer F."/>
            <person name="Labrenz M."/>
            <person name="Spormann A.M."/>
            <person name="Op den Camp H."/>
            <person name="Overmann J."/>
            <person name="Amann R."/>
            <person name="Jetten M.S.M."/>
            <person name="Mascher T."/>
            <person name="Medema M.H."/>
            <person name="Devos D.P."/>
            <person name="Kaster A.-K."/>
            <person name="Ovreas L."/>
            <person name="Rohde M."/>
            <person name="Galperin M.Y."/>
            <person name="Jogler C."/>
        </authorList>
    </citation>
    <scope>NUCLEOTIDE SEQUENCE [LARGE SCALE GENOMIC DNA]</scope>
    <source>
        <strain evidence="3 4">Mal4</strain>
    </source>
</reference>
<keyword evidence="4" id="KW-1185">Reference proteome</keyword>
<dbReference type="InterPro" id="IPR012902">
    <property type="entry name" value="N_methyl_site"/>
</dbReference>
<dbReference type="Pfam" id="PF07963">
    <property type="entry name" value="N_methyl"/>
    <property type="match status" value="1"/>
</dbReference>
<feature type="transmembrane region" description="Helical" evidence="1">
    <location>
        <begin position="12"/>
        <end position="36"/>
    </location>
</feature>
<gene>
    <name evidence="3" type="primary">xcpT_16</name>
    <name evidence="3" type="ORF">Mal4_11010</name>
</gene>
<name>A0A517Z2W6_9PLAN</name>
<evidence type="ECO:0000256" key="1">
    <source>
        <dbReference type="SAM" id="Phobius"/>
    </source>
</evidence>
<dbReference type="NCBIfam" id="TIGR02532">
    <property type="entry name" value="IV_pilin_GFxxxE"/>
    <property type="match status" value="1"/>
</dbReference>
<organism evidence="3 4">
    <name type="scientific">Maioricimonas rarisocia</name>
    <dbReference type="NCBI Taxonomy" id="2528026"/>
    <lineage>
        <taxon>Bacteria</taxon>
        <taxon>Pseudomonadati</taxon>
        <taxon>Planctomycetota</taxon>
        <taxon>Planctomycetia</taxon>
        <taxon>Planctomycetales</taxon>
        <taxon>Planctomycetaceae</taxon>
        <taxon>Maioricimonas</taxon>
    </lineage>
</organism>
<dbReference type="NCBIfam" id="TIGR04294">
    <property type="entry name" value="pre_pil_HX9DG"/>
    <property type="match status" value="1"/>
</dbReference>
<proteinExistence type="predicted"/>
<evidence type="ECO:0000259" key="2">
    <source>
        <dbReference type="Pfam" id="PF07596"/>
    </source>
</evidence>
<feature type="domain" description="DUF1559" evidence="2">
    <location>
        <begin position="37"/>
        <end position="282"/>
    </location>
</feature>
<dbReference type="PANTHER" id="PTHR30093">
    <property type="entry name" value="GENERAL SECRETION PATHWAY PROTEIN G"/>
    <property type="match status" value="1"/>
</dbReference>
<dbReference type="KEGG" id="mri:Mal4_11010"/>
<accession>A0A517Z2W6</accession>
<evidence type="ECO:0000313" key="4">
    <source>
        <dbReference type="Proteomes" id="UP000320496"/>
    </source>
</evidence>
<dbReference type="PANTHER" id="PTHR30093:SF2">
    <property type="entry name" value="TYPE II SECRETION SYSTEM PROTEIN H"/>
    <property type="match status" value="1"/>
</dbReference>
<keyword evidence="1" id="KW-0472">Membrane</keyword>
<dbReference type="InterPro" id="IPR011453">
    <property type="entry name" value="DUF1559"/>
</dbReference>